<reference evidence="1 2" key="1">
    <citation type="submission" date="2019-07" db="EMBL/GenBank/DDBJ databases">
        <title>Genomic Encyclopedia of Archaeal and Bacterial Type Strains, Phase II (KMG-II): from individual species to whole genera.</title>
        <authorList>
            <person name="Goeker M."/>
        </authorList>
    </citation>
    <scope>NUCLEOTIDE SEQUENCE [LARGE SCALE GENOMIC DNA]</scope>
    <source>
        <strain evidence="1 2">DSM 18850</strain>
    </source>
</reference>
<keyword evidence="2" id="KW-1185">Reference proteome</keyword>
<name>A0A5S5DND1_9SPHI</name>
<dbReference type="Proteomes" id="UP000325105">
    <property type="component" value="Unassembled WGS sequence"/>
</dbReference>
<gene>
    <name evidence="1" type="ORF">BC792_10798</name>
</gene>
<accession>A0A5S5DND1</accession>
<dbReference type="EMBL" id="VNHX01000007">
    <property type="protein sequence ID" value="TYP96199.1"/>
    <property type="molecule type" value="Genomic_DNA"/>
</dbReference>
<sequence>MVLYRFTLRKKSYRQRGNGHICPTRADQRLPRTFLFVTLRLTNDRKESLYLKWEMSYLSIKDS</sequence>
<evidence type="ECO:0000313" key="2">
    <source>
        <dbReference type="Proteomes" id="UP000325105"/>
    </source>
</evidence>
<dbReference type="AlphaFoldDB" id="A0A5S5DND1"/>
<comment type="caution">
    <text evidence="1">The sequence shown here is derived from an EMBL/GenBank/DDBJ whole genome shotgun (WGS) entry which is preliminary data.</text>
</comment>
<evidence type="ECO:0000313" key="1">
    <source>
        <dbReference type="EMBL" id="TYP96199.1"/>
    </source>
</evidence>
<protein>
    <submittedName>
        <fullName evidence="1">Uncharacterized protein</fullName>
    </submittedName>
</protein>
<organism evidence="1 2">
    <name type="scientific">Sphingobacterium allocomposti</name>
    <dbReference type="NCBI Taxonomy" id="415956"/>
    <lineage>
        <taxon>Bacteria</taxon>
        <taxon>Pseudomonadati</taxon>
        <taxon>Bacteroidota</taxon>
        <taxon>Sphingobacteriia</taxon>
        <taxon>Sphingobacteriales</taxon>
        <taxon>Sphingobacteriaceae</taxon>
        <taxon>Sphingobacterium</taxon>
    </lineage>
</organism>
<proteinExistence type="predicted"/>